<dbReference type="AlphaFoldDB" id="K1QT96"/>
<gene>
    <name evidence="2" type="ORF">CGI_10002808</name>
</gene>
<feature type="region of interest" description="Disordered" evidence="1">
    <location>
        <begin position="134"/>
        <end position="213"/>
    </location>
</feature>
<protein>
    <submittedName>
        <fullName evidence="2">Uncharacterized protein</fullName>
    </submittedName>
</protein>
<name>K1QT96_MAGGI</name>
<dbReference type="HOGENOM" id="CLU_1074601_0_0_1"/>
<feature type="compositionally biased region" description="Basic and acidic residues" evidence="1">
    <location>
        <begin position="190"/>
        <end position="200"/>
    </location>
</feature>
<evidence type="ECO:0000313" key="2">
    <source>
        <dbReference type="EMBL" id="EKC24826.1"/>
    </source>
</evidence>
<feature type="compositionally biased region" description="Polar residues" evidence="1">
    <location>
        <begin position="171"/>
        <end position="185"/>
    </location>
</feature>
<reference evidence="2" key="1">
    <citation type="journal article" date="2012" name="Nature">
        <title>The oyster genome reveals stress adaptation and complexity of shell formation.</title>
        <authorList>
            <person name="Zhang G."/>
            <person name="Fang X."/>
            <person name="Guo X."/>
            <person name="Li L."/>
            <person name="Luo R."/>
            <person name="Xu F."/>
            <person name="Yang P."/>
            <person name="Zhang L."/>
            <person name="Wang X."/>
            <person name="Qi H."/>
            <person name="Xiong Z."/>
            <person name="Que H."/>
            <person name="Xie Y."/>
            <person name="Holland P.W."/>
            <person name="Paps J."/>
            <person name="Zhu Y."/>
            <person name="Wu F."/>
            <person name="Chen Y."/>
            <person name="Wang J."/>
            <person name="Peng C."/>
            <person name="Meng J."/>
            <person name="Yang L."/>
            <person name="Liu J."/>
            <person name="Wen B."/>
            <person name="Zhang N."/>
            <person name="Huang Z."/>
            <person name="Zhu Q."/>
            <person name="Feng Y."/>
            <person name="Mount A."/>
            <person name="Hedgecock D."/>
            <person name="Xu Z."/>
            <person name="Liu Y."/>
            <person name="Domazet-Loso T."/>
            <person name="Du Y."/>
            <person name="Sun X."/>
            <person name="Zhang S."/>
            <person name="Liu B."/>
            <person name="Cheng P."/>
            <person name="Jiang X."/>
            <person name="Li J."/>
            <person name="Fan D."/>
            <person name="Wang W."/>
            <person name="Fu W."/>
            <person name="Wang T."/>
            <person name="Wang B."/>
            <person name="Zhang J."/>
            <person name="Peng Z."/>
            <person name="Li Y."/>
            <person name="Li N."/>
            <person name="Wang J."/>
            <person name="Chen M."/>
            <person name="He Y."/>
            <person name="Tan F."/>
            <person name="Song X."/>
            <person name="Zheng Q."/>
            <person name="Huang R."/>
            <person name="Yang H."/>
            <person name="Du X."/>
            <person name="Chen L."/>
            <person name="Yang M."/>
            <person name="Gaffney P.M."/>
            <person name="Wang S."/>
            <person name="Luo L."/>
            <person name="She Z."/>
            <person name="Ming Y."/>
            <person name="Huang W."/>
            <person name="Zhang S."/>
            <person name="Huang B."/>
            <person name="Zhang Y."/>
            <person name="Qu T."/>
            <person name="Ni P."/>
            <person name="Miao G."/>
            <person name="Wang J."/>
            <person name="Wang Q."/>
            <person name="Steinberg C.E."/>
            <person name="Wang H."/>
            <person name="Li N."/>
            <person name="Qian L."/>
            <person name="Zhang G."/>
            <person name="Li Y."/>
            <person name="Yang H."/>
            <person name="Liu X."/>
            <person name="Wang J."/>
            <person name="Yin Y."/>
            <person name="Wang J."/>
        </authorList>
    </citation>
    <scope>NUCLEOTIDE SEQUENCE [LARGE SCALE GENOMIC DNA]</scope>
    <source>
        <strain evidence="2">05x7-T-G4-1.051#20</strain>
    </source>
</reference>
<feature type="compositionally biased region" description="Polar residues" evidence="1">
    <location>
        <begin position="134"/>
        <end position="152"/>
    </location>
</feature>
<sequence length="259" mass="29159">MHNPPVALGLPLAKDSKFDGTFYKEYTRTGTTVDFVVWLPLLLHKNGPLLQKGVLQPNPSFSRSLRQKPLSAPANLSKSRRNKEQSDTSGPQADRLCAGGRTPQEPSVHGTYQERGTDKYSYENPYQQTVAGYQQNTASSSPNSQLAEQRTQFPPDAGTRHGTYNYLYGDTNPSTASSYQQNVAVPSSDDYNKDRQDKNSATRKSGSASKTSKKSIYNFDMPYEIEYEGRLYVRFQDKVYTKSQWEEIERKFYSGSSEA</sequence>
<evidence type="ECO:0000256" key="1">
    <source>
        <dbReference type="SAM" id="MobiDB-lite"/>
    </source>
</evidence>
<accession>K1QT96</accession>
<proteinExistence type="predicted"/>
<dbReference type="EMBL" id="JH817825">
    <property type="protein sequence ID" value="EKC24826.1"/>
    <property type="molecule type" value="Genomic_DNA"/>
</dbReference>
<feature type="region of interest" description="Disordered" evidence="1">
    <location>
        <begin position="60"/>
        <end position="113"/>
    </location>
</feature>
<organism evidence="2">
    <name type="scientific">Magallana gigas</name>
    <name type="common">Pacific oyster</name>
    <name type="synonym">Crassostrea gigas</name>
    <dbReference type="NCBI Taxonomy" id="29159"/>
    <lineage>
        <taxon>Eukaryota</taxon>
        <taxon>Metazoa</taxon>
        <taxon>Spiralia</taxon>
        <taxon>Lophotrochozoa</taxon>
        <taxon>Mollusca</taxon>
        <taxon>Bivalvia</taxon>
        <taxon>Autobranchia</taxon>
        <taxon>Pteriomorphia</taxon>
        <taxon>Ostreida</taxon>
        <taxon>Ostreoidea</taxon>
        <taxon>Ostreidae</taxon>
        <taxon>Magallana</taxon>
    </lineage>
</organism>
<dbReference type="InParanoid" id="K1QT96"/>